<feature type="domain" description="Amine oxidase" evidence="1">
    <location>
        <begin position="112"/>
        <end position="333"/>
    </location>
</feature>
<evidence type="ECO:0000313" key="2">
    <source>
        <dbReference type="EMBL" id="MFC3689458.1"/>
    </source>
</evidence>
<comment type="caution">
    <text evidence="2">The sequence shown here is derived from an EMBL/GenBank/DDBJ whole genome shotgun (WGS) entry which is preliminary data.</text>
</comment>
<sequence length="341" mass="35997">MPVSAADAPGRVLVVGGGISGVACARALQGSGADVRLVDRGRRLGGRMAARTVDTVVGRHVVDTGASYFTVRDEGFTAVVSDWQERGLAREWTDTFHLSDGDGLVGTKVGPVRWAAAGGLRSLVEDLAEGLDVEHPREVTEVVPVDAAEGGGVLVDGERYDGVVLAMPDPQAVDLLPSGVAEQLLHGSDWDWRPSIAVYAAWTERCWPEVDGVFVDGSAVVDWVADDGRRRGDDAPVLVAHTTPVFAASRLDDPGSAVPHVLDELGRVLGRALVEPEWARAHRWSLASPSRSRPAPDFALTADGTVGVCGDAWGERSRVEAAWLSGTRLAQELAGRLGLPG</sequence>
<proteinExistence type="predicted"/>
<accession>A0ABV7WLJ9</accession>
<gene>
    <name evidence="2" type="ORF">ACFOLH_13995</name>
</gene>
<dbReference type="InterPro" id="IPR002937">
    <property type="entry name" value="Amino_oxidase"/>
</dbReference>
<dbReference type="RefSeq" id="WP_340294972.1">
    <property type="nucleotide sequence ID" value="NZ_JBBEOI010000196.1"/>
</dbReference>
<name>A0ABV7WLJ9_9MICO</name>
<dbReference type="SUPFAM" id="SSF51905">
    <property type="entry name" value="FAD/NAD(P)-binding domain"/>
    <property type="match status" value="1"/>
</dbReference>
<reference evidence="3" key="1">
    <citation type="journal article" date="2019" name="Int. J. Syst. Evol. Microbiol.">
        <title>The Global Catalogue of Microorganisms (GCM) 10K type strain sequencing project: providing services to taxonomists for standard genome sequencing and annotation.</title>
        <authorList>
            <consortium name="The Broad Institute Genomics Platform"/>
            <consortium name="The Broad Institute Genome Sequencing Center for Infectious Disease"/>
            <person name="Wu L."/>
            <person name="Ma J."/>
        </authorList>
    </citation>
    <scope>NUCLEOTIDE SEQUENCE [LARGE SCALE GENOMIC DNA]</scope>
    <source>
        <strain evidence="3">NCAIM B.02333</strain>
    </source>
</reference>
<organism evidence="2 3">
    <name type="scientific">Aquipuribacter hungaricus</name>
    <dbReference type="NCBI Taxonomy" id="545624"/>
    <lineage>
        <taxon>Bacteria</taxon>
        <taxon>Bacillati</taxon>
        <taxon>Actinomycetota</taxon>
        <taxon>Actinomycetes</taxon>
        <taxon>Micrococcales</taxon>
        <taxon>Intrasporangiaceae</taxon>
        <taxon>Aquipuribacter</taxon>
    </lineage>
</organism>
<evidence type="ECO:0000313" key="3">
    <source>
        <dbReference type="Proteomes" id="UP001595685"/>
    </source>
</evidence>
<dbReference type="PANTHER" id="PTHR16128:SF5">
    <property type="entry name" value="FAD_NAD(P)-BINDING OXIDOREDUCTASE FAMILY PROTEIN"/>
    <property type="match status" value="1"/>
</dbReference>
<dbReference type="Proteomes" id="UP001595685">
    <property type="component" value="Unassembled WGS sequence"/>
</dbReference>
<keyword evidence="3" id="KW-1185">Reference proteome</keyword>
<dbReference type="InterPro" id="IPR036188">
    <property type="entry name" value="FAD/NAD-bd_sf"/>
</dbReference>
<dbReference type="Gene3D" id="3.90.660.10">
    <property type="match status" value="1"/>
</dbReference>
<evidence type="ECO:0000259" key="1">
    <source>
        <dbReference type="Pfam" id="PF01593"/>
    </source>
</evidence>
<dbReference type="EMBL" id="JBHRWW010000010">
    <property type="protein sequence ID" value="MFC3689458.1"/>
    <property type="molecule type" value="Genomic_DNA"/>
</dbReference>
<dbReference type="Pfam" id="PF01593">
    <property type="entry name" value="Amino_oxidase"/>
    <property type="match status" value="1"/>
</dbReference>
<protein>
    <submittedName>
        <fullName evidence="2">NAD(P)/FAD-dependent oxidoreductase</fullName>
    </submittedName>
</protein>
<dbReference type="Gene3D" id="3.50.50.60">
    <property type="entry name" value="FAD/NAD(P)-binding domain"/>
    <property type="match status" value="1"/>
</dbReference>
<dbReference type="PANTHER" id="PTHR16128">
    <property type="entry name" value="FAD/NAD(P)-BINDING OXIDOREDUCTASE FAMILY PROTEIN"/>
    <property type="match status" value="1"/>
</dbReference>
<dbReference type="Pfam" id="PF13450">
    <property type="entry name" value="NAD_binding_8"/>
    <property type="match status" value="1"/>
</dbReference>